<keyword evidence="7" id="KW-0902">Two-component regulatory system</keyword>
<evidence type="ECO:0000313" key="11">
    <source>
        <dbReference type="Proteomes" id="UP001302349"/>
    </source>
</evidence>
<dbReference type="Gene3D" id="3.30.565.10">
    <property type="entry name" value="Histidine kinase-like ATPase, C-terminal domain"/>
    <property type="match status" value="1"/>
</dbReference>
<evidence type="ECO:0000256" key="8">
    <source>
        <dbReference type="SAM" id="Phobius"/>
    </source>
</evidence>
<dbReference type="SUPFAM" id="SSF55874">
    <property type="entry name" value="ATPase domain of HSP90 chaperone/DNA topoisomerase II/histidine kinase"/>
    <property type="match status" value="1"/>
</dbReference>
<proteinExistence type="predicted"/>
<accession>A0ABZ0IHS7</accession>
<dbReference type="Proteomes" id="UP001302349">
    <property type="component" value="Chromosome"/>
</dbReference>
<dbReference type="PROSITE" id="PS50109">
    <property type="entry name" value="HIS_KIN"/>
    <property type="match status" value="1"/>
</dbReference>
<evidence type="ECO:0000256" key="3">
    <source>
        <dbReference type="ARBA" id="ARBA00022679"/>
    </source>
</evidence>
<keyword evidence="11" id="KW-1185">Reference proteome</keyword>
<name>A0ABZ0IHS7_9BACT</name>
<dbReference type="PANTHER" id="PTHR43065:SF46">
    <property type="entry name" value="C4-DICARBOXYLATE TRANSPORT SENSOR PROTEIN DCTB"/>
    <property type="match status" value="1"/>
</dbReference>
<dbReference type="SMART" id="SM00387">
    <property type="entry name" value="HATPase_c"/>
    <property type="match status" value="1"/>
</dbReference>
<dbReference type="Gene3D" id="1.10.287.130">
    <property type="match status" value="1"/>
</dbReference>
<comment type="catalytic activity">
    <reaction evidence="1">
        <text>ATP + protein L-histidine = ADP + protein N-phospho-L-histidine.</text>
        <dbReference type="EC" id="2.7.13.3"/>
    </reaction>
</comment>
<evidence type="ECO:0000256" key="5">
    <source>
        <dbReference type="ARBA" id="ARBA00022777"/>
    </source>
</evidence>
<keyword evidence="4" id="KW-0547">Nucleotide-binding</keyword>
<reference evidence="10 11" key="1">
    <citation type="journal article" date="2023" name="Microbiol. Resour. Announc.">
        <title>Complete Genome Sequence of Imperialibacter roseus strain P4T.</title>
        <authorList>
            <person name="Tizabi D.R."/>
            <person name="Bachvaroff T."/>
            <person name="Hill R.T."/>
        </authorList>
    </citation>
    <scope>NUCLEOTIDE SEQUENCE [LARGE SCALE GENOMIC DNA]</scope>
    <source>
        <strain evidence="10 11">P4T</strain>
    </source>
</reference>
<dbReference type="InterPro" id="IPR003594">
    <property type="entry name" value="HATPase_dom"/>
</dbReference>
<evidence type="ECO:0000256" key="1">
    <source>
        <dbReference type="ARBA" id="ARBA00000085"/>
    </source>
</evidence>
<keyword evidence="8" id="KW-0812">Transmembrane</keyword>
<dbReference type="EC" id="2.7.13.3" evidence="2"/>
<keyword evidence="8" id="KW-0472">Membrane</keyword>
<dbReference type="RefSeq" id="WP_317487395.1">
    <property type="nucleotide sequence ID" value="NZ_CP136051.1"/>
</dbReference>
<feature type="domain" description="Histidine kinase" evidence="9">
    <location>
        <begin position="227"/>
        <end position="447"/>
    </location>
</feature>
<evidence type="ECO:0000259" key="9">
    <source>
        <dbReference type="PROSITE" id="PS50109"/>
    </source>
</evidence>
<keyword evidence="5" id="KW-0418">Kinase</keyword>
<feature type="transmembrane region" description="Helical" evidence="8">
    <location>
        <begin position="34"/>
        <end position="54"/>
    </location>
</feature>
<evidence type="ECO:0000256" key="2">
    <source>
        <dbReference type="ARBA" id="ARBA00012438"/>
    </source>
</evidence>
<protein>
    <recommendedName>
        <fullName evidence="2">histidine kinase</fullName>
        <ecNumber evidence="2">2.7.13.3</ecNumber>
    </recommendedName>
</protein>
<evidence type="ECO:0000256" key="6">
    <source>
        <dbReference type="ARBA" id="ARBA00022840"/>
    </source>
</evidence>
<dbReference type="InterPro" id="IPR005467">
    <property type="entry name" value="His_kinase_dom"/>
</dbReference>
<dbReference type="InterPro" id="IPR036890">
    <property type="entry name" value="HATPase_C_sf"/>
</dbReference>
<dbReference type="InterPro" id="IPR004358">
    <property type="entry name" value="Sig_transdc_His_kin-like_C"/>
</dbReference>
<feature type="transmembrane region" description="Helical" evidence="8">
    <location>
        <begin position="10"/>
        <end position="28"/>
    </location>
</feature>
<gene>
    <name evidence="10" type="ORF">RT717_16025</name>
</gene>
<dbReference type="GO" id="GO:0005524">
    <property type="term" value="F:ATP binding"/>
    <property type="evidence" value="ECO:0007669"/>
    <property type="project" value="UniProtKB-KW"/>
</dbReference>
<sequence length="447" mass="50574">MIFSSFRFQILLRVAFIGLLTMAVIWLIESSKYVSATIIFSVGVFSLFSLFHYVESTNRKLTRFIEAIKYDDFIIGFDADNRVGKSFKQLNQSMKEVLDAFRLTRKENEENLQFLDTLVKNVQVGILSYDDTGEVGLINQMAKKLLSLDNLTELNELSATDPELYTLLKSIPTGGNTLYRKNELVHLAIHTSRLRIRGRELTLVSLQNIRSELQQNELEAWQNLTKVLRHEIMNSVTPISSLVSTLKEMFEEETHANNEEQMSKETIGDINEALQAIENRSHALKKFVHAYRDFTQIPKPALKPVKLATLLARIENLYLAETKASEVTLATELEDDEITIIVDDELLEMVLINLVKNAIEVLIDQPDAKVTVRGYMSDQLRPVIEVEDNGPGIIPEAIDNIFIPFYTTKPTGSGIGLSLSRQIIHMHGGTLGVESEVGKKTVFKIEL</sequence>
<keyword evidence="6 10" id="KW-0067">ATP-binding</keyword>
<evidence type="ECO:0000256" key="7">
    <source>
        <dbReference type="ARBA" id="ARBA00023012"/>
    </source>
</evidence>
<dbReference type="Pfam" id="PF02518">
    <property type="entry name" value="HATPase_c"/>
    <property type="match status" value="1"/>
</dbReference>
<dbReference type="PRINTS" id="PR00344">
    <property type="entry name" value="BCTRLSENSOR"/>
</dbReference>
<dbReference type="EMBL" id="CP136051">
    <property type="protein sequence ID" value="WOK04590.1"/>
    <property type="molecule type" value="Genomic_DNA"/>
</dbReference>
<evidence type="ECO:0000256" key="4">
    <source>
        <dbReference type="ARBA" id="ARBA00022741"/>
    </source>
</evidence>
<dbReference type="PANTHER" id="PTHR43065">
    <property type="entry name" value="SENSOR HISTIDINE KINASE"/>
    <property type="match status" value="1"/>
</dbReference>
<keyword evidence="3" id="KW-0808">Transferase</keyword>
<evidence type="ECO:0000313" key="10">
    <source>
        <dbReference type="EMBL" id="WOK04590.1"/>
    </source>
</evidence>
<organism evidence="10 11">
    <name type="scientific">Imperialibacter roseus</name>
    <dbReference type="NCBI Taxonomy" id="1324217"/>
    <lineage>
        <taxon>Bacteria</taxon>
        <taxon>Pseudomonadati</taxon>
        <taxon>Bacteroidota</taxon>
        <taxon>Cytophagia</taxon>
        <taxon>Cytophagales</taxon>
        <taxon>Flammeovirgaceae</taxon>
        <taxon>Imperialibacter</taxon>
    </lineage>
</organism>
<keyword evidence="8" id="KW-1133">Transmembrane helix</keyword>